<gene>
    <name evidence="2" type="primary">SAG4</name>
</gene>
<reference evidence="2" key="1">
    <citation type="journal article" date="2005" name="Infect. Immun.">
        <title>Sarcocystis neurona merozoites express a family of immunogenic surface antigens that are orthologues of the Toxoplasma gondii surface antigens (SAGs) and SAG-related sequences.</title>
        <authorList>
            <person name="Howe D.K."/>
            <person name="Gaji R.Y."/>
            <person name="Mroz-Barrett M."/>
            <person name="Gubbels M.J."/>
            <person name="Striepen B."/>
            <person name="Stamper S."/>
        </authorList>
    </citation>
    <scope>NUCLEOTIDE SEQUENCE</scope>
    <source>
        <strain evidence="2">SN3</strain>
    </source>
</reference>
<dbReference type="InterPro" id="IPR007226">
    <property type="entry name" value="SRS_dom"/>
</dbReference>
<protein>
    <submittedName>
        <fullName evidence="2">Surface antigen 4</fullName>
    </submittedName>
</protein>
<organism evidence="2">
    <name type="scientific">Sarcocystis neurona</name>
    <dbReference type="NCBI Taxonomy" id="42890"/>
    <lineage>
        <taxon>Eukaryota</taxon>
        <taxon>Sar</taxon>
        <taxon>Alveolata</taxon>
        <taxon>Apicomplexa</taxon>
        <taxon>Conoidasida</taxon>
        <taxon>Coccidia</taxon>
        <taxon>Eucoccidiorida</taxon>
        <taxon>Eimeriorina</taxon>
        <taxon>Sarcocystidae</taxon>
        <taxon>Sarcocystis</taxon>
    </lineage>
</organism>
<evidence type="ECO:0000313" key="4">
    <source>
        <dbReference type="EMBL" id="ADG26781.1"/>
    </source>
</evidence>
<accession>Q86PQ0</accession>
<dbReference type="EMBL" id="GQ851957">
    <property type="protein sequence ID" value="ADG26780.1"/>
    <property type="molecule type" value="Genomic_DNA"/>
</dbReference>
<reference evidence="3" key="2">
    <citation type="journal article" date="2010" name="Vet. Parasitol.">
        <title>Limited genetic diversity among Sarcocystis neurona strains infecting southern sea otters precludes distinction between marine and terrestrial isolates.</title>
        <authorList>
            <person name="Wendte J.M."/>
            <person name="Miller M.A."/>
            <person name="Nandra A.K."/>
            <person name="Peat S.M."/>
            <person name="Crosbie P.R."/>
            <person name="Conrad P.A."/>
            <person name="Grigg M.E."/>
        </authorList>
    </citation>
    <scope>NUCLEOTIDE SEQUENCE</scope>
    <source>
        <strain evidence="3">3106</strain>
        <strain evidence="4">3639</strain>
    </source>
</reference>
<dbReference type="AlphaFoldDB" id="Q86PQ0"/>
<dbReference type="EMBL" id="AY191008">
    <property type="protein sequence ID" value="AAO38738.1"/>
    <property type="molecule type" value="mRNA"/>
</dbReference>
<evidence type="ECO:0000313" key="2">
    <source>
        <dbReference type="EMBL" id="AAO38738.1"/>
    </source>
</evidence>
<dbReference type="InterPro" id="IPR036755">
    <property type="entry name" value="SRS_dom_sf"/>
</dbReference>
<name>Q86PQ0_SARNE</name>
<evidence type="ECO:0000259" key="1">
    <source>
        <dbReference type="Pfam" id="PF04092"/>
    </source>
</evidence>
<dbReference type="Gene3D" id="2.60.40.1320">
    <property type="entry name" value="SRS domain"/>
    <property type="match status" value="2"/>
</dbReference>
<dbReference type="Pfam" id="PF04092">
    <property type="entry name" value="SAG"/>
    <property type="match status" value="1"/>
</dbReference>
<dbReference type="EMBL" id="GQ851958">
    <property type="protein sequence ID" value="ADG26781.1"/>
    <property type="molecule type" value="Genomic_DNA"/>
</dbReference>
<dbReference type="VEuPathDB" id="ToxoDB:SRCN_1229"/>
<evidence type="ECO:0000313" key="3">
    <source>
        <dbReference type="EMBL" id="ADG26780.1"/>
    </source>
</evidence>
<dbReference type="SUPFAM" id="SSF74877">
    <property type="entry name" value="Major surface antigen p30, SAG1"/>
    <property type="match status" value="1"/>
</dbReference>
<dbReference type="VEuPathDB" id="ToxoDB:SN3_00300451"/>
<sequence length="287" mass="29746">MLRATVLRATLVATAVIYLAGRLQYVVARNPEQATCVLGQATAVTELVTFGGLNIVCPNGSTLQQVPAAPGAADGAQGAGYVFSSDQENRQGVVLEQVVPGAIFAVGQNNQPNVLNVAQLPSAPQSIYFLCRPQENEQQTCFIRVNIPASPPLGPNACVVHNTEVQFKAGSSNATVQFSCGNAAALQPQQATKIFDQTCQQELELDTVTPGATCQRPAAGGMVTVTFPRLPPQNRKLCFVCTRGQENCKVIIDVAADPAGGAAVGITARTASALGIVVAAAGLVGVF</sequence>
<dbReference type="GO" id="GO:0016020">
    <property type="term" value="C:membrane"/>
    <property type="evidence" value="ECO:0007669"/>
    <property type="project" value="InterPro"/>
</dbReference>
<proteinExistence type="evidence at transcript level"/>
<feature type="domain" description="SRS" evidence="1">
    <location>
        <begin position="163"/>
        <end position="254"/>
    </location>
</feature>
<dbReference type="SMR" id="Q86PQ0"/>